<sequence>MRVVGVGPRAGFHRPDVVVPDLTQVRVSALGDGAIRVRVGE</sequence>
<keyword evidence="1" id="KW-0378">Hydrolase</keyword>
<dbReference type="Proteomes" id="UP000472335">
    <property type="component" value="Unassembled WGS sequence"/>
</dbReference>
<comment type="caution">
    <text evidence="1">The sequence shown here is derived from an EMBL/GenBank/DDBJ whole genome shotgun (WGS) entry which is preliminary data.</text>
</comment>
<feature type="non-terminal residue" evidence="1">
    <location>
        <position position="1"/>
    </location>
</feature>
<protein>
    <submittedName>
        <fullName evidence="1">HAD family hydrolase</fullName>
    </submittedName>
</protein>
<keyword evidence="2" id="KW-1185">Reference proteome</keyword>
<dbReference type="AlphaFoldDB" id="A0A6G4VPB6"/>
<reference evidence="1 2" key="1">
    <citation type="submission" date="2020-02" db="EMBL/GenBank/DDBJ databases">
        <title>Whole-genome analyses of novel actinobacteria.</title>
        <authorList>
            <person name="Sahin N."/>
            <person name="Gencbay T."/>
        </authorList>
    </citation>
    <scope>NUCLEOTIDE SEQUENCE [LARGE SCALE GENOMIC DNA]</scope>
    <source>
        <strain evidence="1 2">HC44</strain>
    </source>
</reference>
<evidence type="ECO:0000313" key="1">
    <source>
        <dbReference type="EMBL" id="NGO15630.1"/>
    </source>
</evidence>
<name>A0A6G4VPB6_9ACTN</name>
<organism evidence="1 2">
    <name type="scientific">Streptomyces scabichelini</name>
    <dbReference type="NCBI Taxonomy" id="2711217"/>
    <lineage>
        <taxon>Bacteria</taxon>
        <taxon>Bacillati</taxon>
        <taxon>Actinomycetota</taxon>
        <taxon>Actinomycetes</taxon>
        <taxon>Kitasatosporales</taxon>
        <taxon>Streptomycetaceae</taxon>
        <taxon>Streptomyces</taxon>
    </lineage>
</organism>
<gene>
    <name evidence="1" type="ORF">G5C60_50685</name>
</gene>
<evidence type="ECO:0000313" key="2">
    <source>
        <dbReference type="Proteomes" id="UP000472335"/>
    </source>
</evidence>
<dbReference type="EMBL" id="JAAKZY010000462">
    <property type="protein sequence ID" value="NGO15630.1"/>
    <property type="molecule type" value="Genomic_DNA"/>
</dbReference>
<accession>A0A6G4VPB6</accession>
<proteinExistence type="predicted"/>
<dbReference type="GO" id="GO:0016787">
    <property type="term" value="F:hydrolase activity"/>
    <property type="evidence" value="ECO:0007669"/>
    <property type="project" value="UniProtKB-KW"/>
</dbReference>